<dbReference type="GO" id="GO:0008233">
    <property type="term" value="F:peptidase activity"/>
    <property type="evidence" value="ECO:0007669"/>
    <property type="project" value="UniProtKB-KW"/>
</dbReference>
<feature type="compositionally biased region" description="Polar residues" evidence="16">
    <location>
        <begin position="1"/>
        <end position="15"/>
    </location>
</feature>
<keyword evidence="10" id="KW-0460">Magnesium</keyword>
<dbReference type="Gene3D" id="3.30.420.10">
    <property type="entry name" value="Ribonuclease H-like superfamily/Ribonuclease H"/>
    <property type="match status" value="1"/>
</dbReference>
<dbReference type="OrthoDB" id="107257at2759"/>
<dbReference type="InterPro" id="IPR025724">
    <property type="entry name" value="GAG-pre-integrase_dom"/>
</dbReference>
<comment type="caution">
    <text evidence="18">The sequence shown here is derived from an EMBL/GenBank/DDBJ whole genome shotgun (WGS) entry which is preliminary data.</text>
</comment>
<protein>
    <recommendedName>
        <fullName evidence="17">Integrase catalytic domain-containing protein</fullName>
    </recommendedName>
</protein>
<dbReference type="Pfam" id="PF22936">
    <property type="entry name" value="Pol_BBD"/>
    <property type="match status" value="1"/>
</dbReference>
<keyword evidence="2" id="KW-1188">Viral release from host cell</keyword>
<keyword evidence="12" id="KW-0695">RNA-directed DNA polymerase</keyword>
<keyword evidence="9" id="KW-0067">ATP-binding</keyword>
<evidence type="ECO:0000256" key="2">
    <source>
        <dbReference type="ARBA" id="ARBA00022612"/>
    </source>
</evidence>
<dbReference type="Pfam" id="PF00665">
    <property type="entry name" value="rve"/>
    <property type="match status" value="1"/>
</dbReference>
<dbReference type="Pfam" id="PF13976">
    <property type="entry name" value="gag_pre-integrs"/>
    <property type="match status" value="1"/>
</dbReference>
<evidence type="ECO:0000256" key="5">
    <source>
        <dbReference type="ARBA" id="ARBA00022723"/>
    </source>
</evidence>
<proteinExistence type="predicted"/>
<keyword evidence="3" id="KW-0645">Protease</keyword>
<dbReference type="GO" id="GO:0046872">
    <property type="term" value="F:metal ion binding"/>
    <property type="evidence" value="ECO:0007669"/>
    <property type="project" value="UniProtKB-KW"/>
</dbReference>
<dbReference type="AlphaFoldDB" id="A0A329RAE8"/>
<evidence type="ECO:0000256" key="13">
    <source>
        <dbReference type="ARBA" id="ARBA00022932"/>
    </source>
</evidence>
<keyword evidence="6" id="KW-0547">Nucleotide-binding</keyword>
<evidence type="ECO:0000259" key="17">
    <source>
        <dbReference type="PROSITE" id="PS50994"/>
    </source>
</evidence>
<evidence type="ECO:0000256" key="12">
    <source>
        <dbReference type="ARBA" id="ARBA00022918"/>
    </source>
</evidence>
<dbReference type="Proteomes" id="UP000251314">
    <property type="component" value="Unassembled WGS sequence"/>
</dbReference>
<sequence>MRSIESLRTPTSVETGQGGGAAQGAETSHGDGAAHQDQILLVNAVGRNKGMQTDEKNFTEWILDSGSQANICGDLSLFTTLREDKTSRLDFANGTTEHATVCGSVLLRVVNQATGELEDRLLDDVVYTPNAKVNLISMGYLQTTGNYRLAFAFDQKTAWMSKPGTILKFDMRDNIYRLRSEKVTGVMVMTMAKTAVEDKKAMELLHQRFGHLHMALLQTMADKMDFGVKFNTKDLITYQCIACLVSKAKSMIHKRLPARSTKPLEVLVMDICTMNVATASKATMFMFIVDIATRYKWGYLLEKKGQATWFILKLLRELETHHKDHKVLHLRSDQGGEFSSNELHEYCAKHGIVQQFTNAYPPQENGIAQRANRIVLLRVRALLTATHLPNML</sequence>
<dbReference type="InterPro" id="IPR054722">
    <property type="entry name" value="PolX-like_BBD"/>
</dbReference>
<organism evidence="18 19">
    <name type="scientific">Phytophthora cactorum</name>
    <dbReference type="NCBI Taxonomy" id="29920"/>
    <lineage>
        <taxon>Eukaryota</taxon>
        <taxon>Sar</taxon>
        <taxon>Stramenopiles</taxon>
        <taxon>Oomycota</taxon>
        <taxon>Peronosporomycetes</taxon>
        <taxon>Peronosporales</taxon>
        <taxon>Peronosporaceae</taxon>
        <taxon>Phytophthora</taxon>
    </lineage>
</organism>
<dbReference type="GO" id="GO:0015074">
    <property type="term" value="P:DNA integration"/>
    <property type="evidence" value="ECO:0007669"/>
    <property type="project" value="UniProtKB-KW"/>
</dbReference>
<dbReference type="EMBL" id="MJFZ01002324">
    <property type="protein sequence ID" value="RAW20836.1"/>
    <property type="molecule type" value="Genomic_DNA"/>
</dbReference>
<keyword evidence="7" id="KW-0255">Endonuclease</keyword>
<dbReference type="GO" id="GO:0003676">
    <property type="term" value="F:nucleic acid binding"/>
    <property type="evidence" value="ECO:0007669"/>
    <property type="project" value="InterPro"/>
</dbReference>
<keyword evidence="11" id="KW-0229">DNA integration</keyword>
<dbReference type="VEuPathDB" id="FungiDB:PC110_g22721"/>
<dbReference type="InterPro" id="IPR039537">
    <property type="entry name" value="Retrotran_Ty1/copia-like"/>
</dbReference>
<keyword evidence="4" id="KW-0540">Nuclease</keyword>
<evidence type="ECO:0000256" key="7">
    <source>
        <dbReference type="ARBA" id="ARBA00022759"/>
    </source>
</evidence>
<dbReference type="GO" id="GO:0006508">
    <property type="term" value="P:proteolysis"/>
    <property type="evidence" value="ECO:0007669"/>
    <property type="project" value="UniProtKB-KW"/>
</dbReference>
<dbReference type="GO" id="GO:0004519">
    <property type="term" value="F:endonuclease activity"/>
    <property type="evidence" value="ECO:0007669"/>
    <property type="project" value="UniProtKB-KW"/>
</dbReference>
<evidence type="ECO:0000313" key="19">
    <source>
        <dbReference type="Proteomes" id="UP000251314"/>
    </source>
</evidence>
<evidence type="ECO:0000256" key="4">
    <source>
        <dbReference type="ARBA" id="ARBA00022722"/>
    </source>
</evidence>
<evidence type="ECO:0000256" key="6">
    <source>
        <dbReference type="ARBA" id="ARBA00022741"/>
    </source>
</evidence>
<dbReference type="GO" id="GO:0003964">
    <property type="term" value="F:RNA-directed DNA polymerase activity"/>
    <property type="evidence" value="ECO:0007669"/>
    <property type="project" value="UniProtKB-KW"/>
</dbReference>
<evidence type="ECO:0000256" key="9">
    <source>
        <dbReference type="ARBA" id="ARBA00022840"/>
    </source>
</evidence>
<accession>A0A329RAE8</accession>
<dbReference type="PANTHER" id="PTHR42648:SF11">
    <property type="entry name" value="TRANSPOSON TY4-P GAG-POL POLYPROTEIN"/>
    <property type="match status" value="1"/>
</dbReference>
<dbReference type="PANTHER" id="PTHR42648">
    <property type="entry name" value="TRANSPOSASE, PUTATIVE-RELATED"/>
    <property type="match status" value="1"/>
</dbReference>
<keyword evidence="13" id="KW-0239">DNA-directed DNA polymerase</keyword>
<keyword evidence="15" id="KW-0233">DNA recombination</keyword>
<keyword evidence="14" id="KW-0917">Virion maturation</keyword>
<keyword evidence="19" id="KW-1185">Reference proteome</keyword>
<keyword evidence="8" id="KW-0378">Hydrolase</keyword>
<evidence type="ECO:0000256" key="15">
    <source>
        <dbReference type="ARBA" id="ARBA00023172"/>
    </source>
</evidence>
<dbReference type="SUPFAM" id="SSF53098">
    <property type="entry name" value="Ribonuclease H-like"/>
    <property type="match status" value="1"/>
</dbReference>
<evidence type="ECO:0000256" key="1">
    <source>
        <dbReference type="ARBA" id="ARBA00002180"/>
    </source>
</evidence>
<evidence type="ECO:0000256" key="14">
    <source>
        <dbReference type="ARBA" id="ARBA00023113"/>
    </source>
</evidence>
<keyword evidence="13" id="KW-0808">Transferase</keyword>
<dbReference type="GO" id="GO:0003887">
    <property type="term" value="F:DNA-directed DNA polymerase activity"/>
    <property type="evidence" value="ECO:0007669"/>
    <property type="project" value="UniProtKB-KW"/>
</dbReference>
<dbReference type="GO" id="GO:0006310">
    <property type="term" value="P:DNA recombination"/>
    <property type="evidence" value="ECO:0007669"/>
    <property type="project" value="UniProtKB-KW"/>
</dbReference>
<gene>
    <name evidence="18" type="ORF">PC110_g22721</name>
</gene>
<comment type="function">
    <text evidence="1">The aspartyl protease (PR) mediates the proteolytic cleavages of the Gag and Gag-Pol polyproteins after assembly of the VLP.</text>
</comment>
<evidence type="ECO:0000256" key="3">
    <source>
        <dbReference type="ARBA" id="ARBA00022670"/>
    </source>
</evidence>
<feature type="region of interest" description="Disordered" evidence="16">
    <location>
        <begin position="1"/>
        <end position="33"/>
    </location>
</feature>
<evidence type="ECO:0000256" key="10">
    <source>
        <dbReference type="ARBA" id="ARBA00022842"/>
    </source>
</evidence>
<feature type="domain" description="Integrase catalytic" evidence="17">
    <location>
        <begin position="259"/>
        <end position="392"/>
    </location>
</feature>
<dbReference type="InterPro" id="IPR001584">
    <property type="entry name" value="Integrase_cat-core"/>
</dbReference>
<evidence type="ECO:0000256" key="11">
    <source>
        <dbReference type="ARBA" id="ARBA00022908"/>
    </source>
</evidence>
<dbReference type="GO" id="GO:0005524">
    <property type="term" value="F:ATP binding"/>
    <property type="evidence" value="ECO:0007669"/>
    <property type="project" value="UniProtKB-KW"/>
</dbReference>
<evidence type="ECO:0000313" key="18">
    <source>
        <dbReference type="EMBL" id="RAW20836.1"/>
    </source>
</evidence>
<dbReference type="InterPro" id="IPR036397">
    <property type="entry name" value="RNaseH_sf"/>
</dbReference>
<name>A0A329RAE8_9STRA</name>
<dbReference type="STRING" id="29920.A0A329RAE8"/>
<dbReference type="InterPro" id="IPR012337">
    <property type="entry name" value="RNaseH-like_sf"/>
</dbReference>
<dbReference type="PROSITE" id="PS50994">
    <property type="entry name" value="INTEGRASE"/>
    <property type="match status" value="1"/>
</dbReference>
<keyword evidence="13" id="KW-0548">Nucleotidyltransferase</keyword>
<keyword evidence="5" id="KW-0479">Metal-binding</keyword>
<evidence type="ECO:0000256" key="8">
    <source>
        <dbReference type="ARBA" id="ARBA00022801"/>
    </source>
</evidence>
<evidence type="ECO:0000256" key="16">
    <source>
        <dbReference type="SAM" id="MobiDB-lite"/>
    </source>
</evidence>
<reference evidence="18 19" key="1">
    <citation type="submission" date="2018-01" db="EMBL/GenBank/DDBJ databases">
        <title>Draft genome of the strawberry crown rot pathogen Phytophthora cactorum.</title>
        <authorList>
            <person name="Armitage A.D."/>
            <person name="Lysoe E."/>
            <person name="Nellist C.F."/>
            <person name="Harrison R.J."/>
            <person name="Brurberg M.B."/>
        </authorList>
    </citation>
    <scope>NUCLEOTIDE SEQUENCE [LARGE SCALE GENOMIC DNA]</scope>
    <source>
        <strain evidence="18 19">10300</strain>
    </source>
</reference>